<feature type="domain" description="DUF1559" evidence="1">
    <location>
        <begin position="144"/>
        <end position="215"/>
    </location>
</feature>
<keyword evidence="3" id="KW-1185">Reference proteome</keyword>
<gene>
    <name evidence="2" type="ORF">RE6C_04919</name>
</gene>
<name>M2AP72_9BACT</name>
<comment type="caution">
    <text evidence="2">The sequence shown here is derived from an EMBL/GenBank/DDBJ whole genome shotgun (WGS) entry which is preliminary data.</text>
</comment>
<proteinExistence type="predicted"/>
<reference evidence="2" key="1">
    <citation type="submission" date="2012-11" db="EMBL/GenBank/DDBJ databases">
        <title>Permanent draft genomes of Rhodopirellula europaea strain SH398 and 6C.</title>
        <authorList>
            <person name="Richter M."/>
            <person name="Richter-Heitmann T."/>
            <person name="Frank C."/>
            <person name="Harder J."/>
            <person name="Glockner F.O."/>
        </authorList>
    </citation>
    <scope>NUCLEOTIDE SEQUENCE</scope>
    <source>
        <strain evidence="2">6C</strain>
    </source>
</reference>
<dbReference type="PANTHER" id="PTHR30093">
    <property type="entry name" value="GENERAL SECRETION PATHWAY PROTEIN G"/>
    <property type="match status" value="1"/>
</dbReference>
<reference evidence="2" key="2">
    <citation type="journal article" date="2013" name="Mar. Genomics">
        <title>Expression of sulfatases in Rhodopirellula baltica and the diversity of sulfatases in the genus Rhodopirellula.</title>
        <authorList>
            <person name="Wegner C.E."/>
            <person name="Richter-Heitmann T."/>
            <person name="Klindworth A."/>
            <person name="Klockow C."/>
            <person name="Richter M."/>
            <person name="Achstetter T."/>
            <person name="Glockner F.O."/>
            <person name="Harder J."/>
        </authorList>
    </citation>
    <scope>NUCLEOTIDE SEQUENCE [LARGE SCALE GENOMIC DNA]</scope>
    <source>
        <strain evidence="2">6C</strain>
    </source>
</reference>
<dbReference type="PATRIC" id="fig|1263867.3.peg.5275"/>
<protein>
    <submittedName>
        <fullName evidence="2">Protein containing DUF1559</fullName>
    </submittedName>
</protein>
<accession>M2AP72</accession>
<evidence type="ECO:0000259" key="1">
    <source>
        <dbReference type="Pfam" id="PF07596"/>
    </source>
</evidence>
<dbReference type="Proteomes" id="UP000011529">
    <property type="component" value="Unassembled WGS sequence"/>
</dbReference>
<evidence type="ECO:0000313" key="2">
    <source>
        <dbReference type="EMBL" id="EMB14497.1"/>
    </source>
</evidence>
<evidence type="ECO:0000313" key="3">
    <source>
        <dbReference type="Proteomes" id="UP000011529"/>
    </source>
</evidence>
<dbReference type="Pfam" id="PF07596">
    <property type="entry name" value="SBP_bac_10"/>
    <property type="match status" value="1"/>
</dbReference>
<dbReference type="EMBL" id="ANMO01000216">
    <property type="protein sequence ID" value="EMB14497.1"/>
    <property type="molecule type" value="Genomic_DNA"/>
</dbReference>
<dbReference type="PANTHER" id="PTHR30093:SF2">
    <property type="entry name" value="TYPE II SECRETION SYSTEM PROTEIN H"/>
    <property type="match status" value="1"/>
</dbReference>
<dbReference type="AlphaFoldDB" id="M2AP72"/>
<organism evidence="2 3">
    <name type="scientific">Rhodopirellula europaea 6C</name>
    <dbReference type="NCBI Taxonomy" id="1263867"/>
    <lineage>
        <taxon>Bacteria</taxon>
        <taxon>Pseudomonadati</taxon>
        <taxon>Planctomycetota</taxon>
        <taxon>Planctomycetia</taxon>
        <taxon>Pirellulales</taxon>
        <taxon>Pirellulaceae</taxon>
        <taxon>Rhodopirellula</taxon>
    </lineage>
</organism>
<dbReference type="InterPro" id="IPR011453">
    <property type="entry name" value="DUF1559"/>
</dbReference>
<sequence>MRQPKHGVSVELPAAFTDFMRDVHQRVADGDKAATTIESSDLLQCDRVYGGLYDSAKRRYGFRYFHTDEHTRDFDLHLDDISAIATGSTTHLNLWQCKKGCGCLHASENSYCTHCDSIRHFDDYESRLRIHEPHADDNTRKLMANLRKVGLAILDYHHEHDHFPPHTTHDDSGSRLHSWRSLILPHLGEDAIFDMIAFDQPWDSECNRKVWNHRPSAYSSDDRDVPLTQIVAVVGSETIWPNSQHRAWSEIKTGTSHTIAAVRSNRLTTNWMQPLDSDIDATVNDFQENDQMLAVFVDGHVETFRDVSKERFRELFFI</sequence>